<dbReference type="RefSeq" id="WP_096495980.1">
    <property type="nucleotide sequence ID" value="NZ_JAMTCF010000021.1"/>
</dbReference>
<proteinExistence type="predicted"/>
<organism evidence="1 2">
    <name type="scientific">Actinosynnema pretiosum</name>
    <dbReference type="NCBI Taxonomy" id="42197"/>
    <lineage>
        <taxon>Bacteria</taxon>
        <taxon>Bacillati</taxon>
        <taxon>Actinomycetota</taxon>
        <taxon>Actinomycetes</taxon>
        <taxon>Pseudonocardiales</taxon>
        <taxon>Pseudonocardiaceae</taxon>
        <taxon>Actinosynnema</taxon>
    </lineage>
</organism>
<protein>
    <submittedName>
        <fullName evidence="1">Uncharacterized protein</fullName>
    </submittedName>
</protein>
<keyword evidence="2" id="KW-1185">Reference proteome</keyword>
<accession>A0A290ZAZ7</accession>
<dbReference type="AlphaFoldDB" id="A0A290ZAZ7"/>
<sequence>MIWCTIAGCDSSEPTPGDSLVCDRCRERLHTGLRWIEFHLAHLTPVRSVRPQLVATSSGFGSASPADDAVLVMLDPRSAATGVGRSRTGPDDDEHPLLSAPAVLGGWARQVYELRTPPSLRALIPAPRTVREAVSTLLAALGWICTQPWVPDFAAELHQLRRQLAAATGEAPPPVVATCTAPRDDLAAAVDGRAVCDGGIVVCEREDARSGLVTPIGARCLVCHRVYTAFELIDLAQSREGCPRP</sequence>
<dbReference type="Proteomes" id="UP000218505">
    <property type="component" value="Chromosome"/>
</dbReference>
<name>A0A290ZAZ7_9PSEU</name>
<dbReference type="EMBL" id="CP023445">
    <property type="protein sequence ID" value="ATE56159.1"/>
    <property type="molecule type" value="Genomic_DNA"/>
</dbReference>
<reference evidence="1" key="1">
    <citation type="submission" date="2017-09" db="EMBL/GenBank/DDBJ databases">
        <title>Complete Genome Sequence of ansamitocin-producing Bacterium Actinosynnema pretiosum X47.</title>
        <authorList>
            <person name="Cao G."/>
            <person name="Zong G."/>
            <person name="Zhong C."/>
            <person name="Fu J."/>
        </authorList>
    </citation>
    <scope>NUCLEOTIDE SEQUENCE [LARGE SCALE GENOMIC DNA]</scope>
    <source>
        <strain evidence="1">X47</strain>
    </source>
</reference>
<gene>
    <name evidence="1" type="ORF">CNX65_25155</name>
</gene>
<dbReference type="KEGG" id="apre:CNX65_25155"/>
<evidence type="ECO:0000313" key="2">
    <source>
        <dbReference type="Proteomes" id="UP000218505"/>
    </source>
</evidence>
<evidence type="ECO:0000313" key="1">
    <source>
        <dbReference type="EMBL" id="ATE56159.1"/>
    </source>
</evidence>